<dbReference type="RefSeq" id="WP_075075015.1">
    <property type="nucleotide sequence ID" value="NZ_DF967972.1"/>
</dbReference>
<evidence type="ECO:0000259" key="2">
    <source>
        <dbReference type="Pfam" id="PF01370"/>
    </source>
</evidence>
<sequence length="309" mass="33765">MRYLITGAAGFLGAALSNRLAQQGHTVRGVDDLSTGDPAALSEEVHFTRGDVNDRPKLWTLLQDVDCVYHLAARVLVPESVLYPREYNQVNVSGTVSLMEAMRDVGVRRVVFISSGAVYGNQETQPAREDARPDPRSPYAVSKLAAEYYVNTIGRLWGIETVCLRVFNAYGPGQHLPPVHAPVIPYFLRQSLQNGTLVLHGDGSQSRDYVYVDDVVSAMVATSTAPGVNRLTINVGSGQETSVRNLAQLVNSITGGKPEIVYNARNDGGPSRLCADIHLAQEKLGYQPLTTLEDGLRLTLEKDPHIRQK</sequence>
<dbReference type="Gene3D" id="3.40.50.720">
    <property type="entry name" value="NAD(P)-binding Rossmann-like Domain"/>
    <property type="match status" value="1"/>
</dbReference>
<organism evidence="3">
    <name type="scientific">Longilinea arvoryzae</name>
    <dbReference type="NCBI Taxonomy" id="360412"/>
    <lineage>
        <taxon>Bacteria</taxon>
        <taxon>Bacillati</taxon>
        <taxon>Chloroflexota</taxon>
        <taxon>Anaerolineae</taxon>
        <taxon>Anaerolineales</taxon>
        <taxon>Anaerolineaceae</taxon>
        <taxon>Longilinea</taxon>
    </lineage>
</organism>
<reference evidence="3" key="1">
    <citation type="submission" date="2015-07" db="EMBL/GenBank/DDBJ databases">
        <title>Draft Genome Sequences of Anaerolinea thermolimosa IMO-1, Bellilinea caldifistulae GOMI-1, Leptolinea tardivitalis YMTK-2, Levilinea saccharolytica KIBI-1,Longilinea arvoryzae KOME-1, Previously Described as Members of the Anaerolineaceae (Chloroflexi).</title>
        <authorList>
            <person name="Sekiguchi Y."/>
            <person name="Ohashi A."/>
            <person name="Matsuura N."/>
            <person name="Tourlousse M.D."/>
        </authorList>
    </citation>
    <scope>NUCLEOTIDE SEQUENCE [LARGE SCALE GENOMIC DNA]</scope>
    <source>
        <strain evidence="3">KOME-1</strain>
    </source>
</reference>
<dbReference type="InterPro" id="IPR001509">
    <property type="entry name" value="Epimerase_deHydtase"/>
</dbReference>
<dbReference type="Pfam" id="PF01370">
    <property type="entry name" value="Epimerase"/>
    <property type="match status" value="1"/>
</dbReference>
<dbReference type="InterPro" id="IPR020904">
    <property type="entry name" value="Sc_DH/Rdtase_CS"/>
</dbReference>
<evidence type="ECO:0000256" key="1">
    <source>
        <dbReference type="ARBA" id="ARBA00007637"/>
    </source>
</evidence>
<evidence type="ECO:0000313" key="4">
    <source>
        <dbReference type="Proteomes" id="UP000055060"/>
    </source>
</evidence>
<dbReference type="PROSITE" id="PS00061">
    <property type="entry name" value="ADH_SHORT"/>
    <property type="match status" value="1"/>
</dbReference>
<name>A0A0S7BL96_9CHLR</name>
<accession>A0A0S7BL96</accession>
<evidence type="ECO:0000313" key="3">
    <source>
        <dbReference type="EMBL" id="GAP15876.1"/>
    </source>
</evidence>
<keyword evidence="4" id="KW-1185">Reference proteome</keyword>
<dbReference type="SUPFAM" id="SSF51735">
    <property type="entry name" value="NAD(P)-binding Rossmann-fold domains"/>
    <property type="match status" value="1"/>
</dbReference>
<feature type="domain" description="NAD-dependent epimerase/dehydratase" evidence="2">
    <location>
        <begin position="4"/>
        <end position="236"/>
    </location>
</feature>
<proteinExistence type="inferred from homology"/>
<dbReference type="STRING" id="360412.LARV_03670"/>
<dbReference type="InterPro" id="IPR036291">
    <property type="entry name" value="NAD(P)-bd_dom_sf"/>
</dbReference>
<dbReference type="OrthoDB" id="9803061at2"/>
<dbReference type="Gene3D" id="3.90.25.10">
    <property type="entry name" value="UDP-galactose 4-epimerase, domain 1"/>
    <property type="match status" value="1"/>
</dbReference>
<dbReference type="PANTHER" id="PTHR43000">
    <property type="entry name" value="DTDP-D-GLUCOSE 4,6-DEHYDRATASE-RELATED"/>
    <property type="match status" value="1"/>
</dbReference>
<comment type="similarity">
    <text evidence="1">Belongs to the NAD(P)-dependent epimerase/dehydratase family.</text>
</comment>
<dbReference type="Proteomes" id="UP000055060">
    <property type="component" value="Unassembled WGS sequence"/>
</dbReference>
<dbReference type="EMBL" id="DF967972">
    <property type="protein sequence ID" value="GAP15876.1"/>
    <property type="molecule type" value="Genomic_DNA"/>
</dbReference>
<gene>
    <name evidence="3" type="ORF">LARV_03670</name>
</gene>
<dbReference type="AlphaFoldDB" id="A0A0S7BL96"/>
<protein>
    <submittedName>
        <fullName evidence="3">Nucleoside-diphosphate-sugar epimerase</fullName>
    </submittedName>
</protein>